<keyword evidence="2" id="KW-1185">Reference proteome</keyword>
<dbReference type="Proteomes" id="UP000676428">
    <property type="component" value="Chromosome"/>
</dbReference>
<reference evidence="1 2" key="1">
    <citation type="journal article" date="2012" name="Int. J. Syst. Evol. Microbiol.">
        <title>Shewanella dokdonensis sp. nov., isolated from seawater.</title>
        <authorList>
            <person name="Sung H.R."/>
            <person name="Yoon J.H."/>
            <person name="Ghim S.Y."/>
        </authorList>
    </citation>
    <scope>NUCLEOTIDE SEQUENCE [LARGE SCALE GENOMIC DNA]</scope>
    <source>
        <strain evidence="1 2">DSM 23626</strain>
    </source>
</reference>
<protein>
    <submittedName>
        <fullName evidence="1">Uncharacterized protein</fullName>
    </submittedName>
</protein>
<proteinExistence type="predicted"/>
<gene>
    <name evidence="1" type="ORF">KHX94_10870</name>
</gene>
<dbReference type="EMBL" id="CP074572">
    <property type="protein sequence ID" value="QVK21992.1"/>
    <property type="molecule type" value="Genomic_DNA"/>
</dbReference>
<name>A0ABX8DAV1_9GAMM</name>
<evidence type="ECO:0000313" key="2">
    <source>
        <dbReference type="Proteomes" id="UP000676428"/>
    </source>
</evidence>
<accession>A0ABX8DAV1</accession>
<dbReference type="RefSeq" id="WP_213680652.1">
    <property type="nucleotide sequence ID" value="NZ_CP074572.1"/>
</dbReference>
<sequence>MPDDERQYQQALYGILAQGIVKQGDAAQTLQTLEQQLVAGDISNHGLQLLLTLAQQQDYSLSAAARQQLLSKMQQSPLLADYPEYLAFVQFSKAGDYDNAEQLLELISWQLLAGSEPMQQGLLVDGTSVGINMLVAQLLKWDDSEHRDRVFTTLMQRVFNTQSDVNDPANIRAFITRMTLLLPNNSQVNEQQFSLTEQDISHNSDAGLAAVSKALAQHDIEAAKAHLQRWLDNLQTTNTFGGEQLNALLPLYGRLYSKQNLQKLEAWPGLVDVLRATGDLAYWSNPQWQQYLMSEAKQRLQPAGTGEVYRTVLTPLAKEPLPAQ</sequence>
<evidence type="ECO:0000313" key="1">
    <source>
        <dbReference type="EMBL" id="QVK21992.1"/>
    </source>
</evidence>
<organism evidence="1 2">
    <name type="scientific">Shewanella dokdonensis</name>
    <dbReference type="NCBI Taxonomy" id="712036"/>
    <lineage>
        <taxon>Bacteria</taxon>
        <taxon>Pseudomonadati</taxon>
        <taxon>Pseudomonadota</taxon>
        <taxon>Gammaproteobacteria</taxon>
        <taxon>Alteromonadales</taxon>
        <taxon>Shewanellaceae</taxon>
        <taxon>Shewanella</taxon>
    </lineage>
</organism>